<evidence type="ECO:0000256" key="1">
    <source>
        <dbReference type="SAM" id="MobiDB-lite"/>
    </source>
</evidence>
<evidence type="ECO:0000313" key="2">
    <source>
        <dbReference type="EMBL" id="GHG74011.1"/>
    </source>
</evidence>
<dbReference type="AlphaFoldDB" id="A0A919KFV4"/>
<feature type="region of interest" description="Disordered" evidence="1">
    <location>
        <begin position="1"/>
        <end position="41"/>
    </location>
</feature>
<reference evidence="3" key="1">
    <citation type="journal article" date="2019" name="Int. J. Syst. Evol. Microbiol.">
        <title>The Global Catalogue of Microorganisms (GCM) 10K type strain sequencing project: providing services to taxonomists for standard genome sequencing and annotation.</title>
        <authorList>
            <consortium name="The Broad Institute Genomics Platform"/>
            <consortium name="The Broad Institute Genome Sequencing Center for Infectious Disease"/>
            <person name="Wu L."/>
            <person name="Ma J."/>
        </authorList>
    </citation>
    <scope>NUCLEOTIDE SEQUENCE [LARGE SCALE GENOMIC DNA]</scope>
    <source>
        <strain evidence="3">JCM 4253</strain>
    </source>
</reference>
<proteinExistence type="predicted"/>
<keyword evidence="3" id="KW-1185">Reference proteome</keyword>
<dbReference type="Proteomes" id="UP000619355">
    <property type="component" value="Unassembled WGS sequence"/>
</dbReference>
<organism evidence="2 3">
    <name type="scientific">Streptomyces capoamus</name>
    <dbReference type="NCBI Taxonomy" id="68183"/>
    <lineage>
        <taxon>Bacteria</taxon>
        <taxon>Bacillati</taxon>
        <taxon>Actinomycetota</taxon>
        <taxon>Actinomycetes</taxon>
        <taxon>Kitasatosporales</taxon>
        <taxon>Streptomycetaceae</taxon>
        <taxon>Streptomyces</taxon>
    </lineage>
</organism>
<gene>
    <name evidence="2" type="ORF">GCM10018980_70640</name>
</gene>
<comment type="caution">
    <text evidence="2">The sequence shown here is derived from an EMBL/GenBank/DDBJ whole genome shotgun (WGS) entry which is preliminary data.</text>
</comment>
<sequence>MGPRTAEQDNPYRAPVTEMTLKGGAGPLTRPGWLSPKRRTPVRASARLVAVRCRTDWAGAAYACAKQAAAAAIPLQGAA</sequence>
<protein>
    <submittedName>
        <fullName evidence="2">Uncharacterized protein</fullName>
    </submittedName>
</protein>
<evidence type="ECO:0000313" key="3">
    <source>
        <dbReference type="Proteomes" id="UP000619355"/>
    </source>
</evidence>
<dbReference type="EMBL" id="BNBF01000034">
    <property type="protein sequence ID" value="GHG74011.1"/>
    <property type="molecule type" value="Genomic_DNA"/>
</dbReference>
<accession>A0A919KFV4</accession>
<name>A0A919KFV4_9ACTN</name>